<gene>
    <name evidence="1" type="ORF">HKBW3S09_00767</name>
</gene>
<name>A0A6V8NV33_9ACTN</name>
<accession>A0A6V8NV33</accession>
<dbReference type="EMBL" id="BLRW01000083">
    <property type="protein sequence ID" value="GFP23300.1"/>
    <property type="molecule type" value="Genomic_DNA"/>
</dbReference>
<sequence length="56" mass="6238">MSLDEITHYMTAEKAISLTIELQKRVDNVYPKIDEATLLAKSEDAAAGAHEDTFEL</sequence>
<protein>
    <submittedName>
        <fullName evidence="1">Uncharacterized protein</fullName>
    </submittedName>
</protein>
<dbReference type="AlphaFoldDB" id="A0A6V8NV33"/>
<dbReference type="Proteomes" id="UP000585609">
    <property type="component" value="Unassembled WGS sequence"/>
</dbReference>
<evidence type="ECO:0000313" key="2">
    <source>
        <dbReference type="Proteomes" id="UP000585609"/>
    </source>
</evidence>
<comment type="caution">
    <text evidence="1">The sequence shown here is derived from an EMBL/GenBank/DDBJ whole genome shotgun (WGS) entry which is preliminary data.</text>
</comment>
<proteinExistence type="predicted"/>
<reference evidence="1 2" key="1">
    <citation type="journal article" date="2020" name="Front. Microbiol.">
        <title>Single-cell genomics of novel Actinobacteria with the Wood-Ljungdahl pathway discovered in a serpentinizing system.</title>
        <authorList>
            <person name="Merino N."/>
            <person name="Kawai M."/>
            <person name="Boyd E.S."/>
            <person name="Colman D.R."/>
            <person name="McGlynn S.E."/>
            <person name="Nealson K.H."/>
            <person name="Kurokawa K."/>
            <person name="Hongoh Y."/>
        </authorList>
    </citation>
    <scope>NUCLEOTIDE SEQUENCE [LARGE SCALE GENOMIC DNA]</scope>
    <source>
        <strain evidence="1 2">S09_30</strain>
    </source>
</reference>
<organism evidence="1 2">
    <name type="scientific">Candidatus Hakubella thermalkaliphila</name>
    <dbReference type="NCBI Taxonomy" id="2754717"/>
    <lineage>
        <taxon>Bacteria</taxon>
        <taxon>Bacillati</taxon>
        <taxon>Actinomycetota</taxon>
        <taxon>Actinomycetota incertae sedis</taxon>
        <taxon>Candidatus Hakubellales</taxon>
        <taxon>Candidatus Hakubellaceae</taxon>
        <taxon>Candidatus Hakubella</taxon>
    </lineage>
</organism>
<evidence type="ECO:0000313" key="1">
    <source>
        <dbReference type="EMBL" id="GFP23300.1"/>
    </source>
</evidence>